<evidence type="ECO:0000259" key="5">
    <source>
        <dbReference type="Pfam" id="PF13087"/>
    </source>
</evidence>
<dbReference type="InterPro" id="IPR050534">
    <property type="entry name" value="Coronavir_polyprotein_1ab"/>
</dbReference>
<evidence type="ECO:0000256" key="3">
    <source>
        <dbReference type="ARBA" id="ARBA00022806"/>
    </source>
</evidence>
<dbReference type="InterPro" id="IPR041679">
    <property type="entry name" value="DNA2/NAM7-like_C"/>
</dbReference>
<gene>
    <name evidence="6" type="ORF">Ccrd_017065</name>
</gene>
<dbReference type="Gene3D" id="3.40.50.300">
    <property type="entry name" value="P-loop containing nucleotide triphosphate hydrolases"/>
    <property type="match status" value="1"/>
</dbReference>
<dbReference type="AlphaFoldDB" id="A0A103Y8S4"/>
<keyword evidence="1" id="KW-0547">Nucleotide-binding</keyword>
<keyword evidence="2" id="KW-0378">Hydrolase</keyword>
<dbReference type="GO" id="GO:0016787">
    <property type="term" value="F:hydrolase activity"/>
    <property type="evidence" value="ECO:0007669"/>
    <property type="project" value="UniProtKB-KW"/>
</dbReference>
<sequence>MFFIGVHSGYRLCSYLFLAVVPFWTSFQILNKHKQDLYGKLLKAKDRNTKRDIRKELKMISKEECKRQQLDVTDIKAHTSVAGHTLHELENVQKSSSAEPTLVLIDIAGCDMEEKKDEEESTLNEGEAEIAIAHAKRLIQSGVHASDIGIITPYSAQVKTLRTKEDKLKEVAISTVDGFQGREKEAIIISMVRSNSKKEVGFLSDRRCMNVVMTRARRQCCIIYDTETVSSDKFLKWLIEYFEENGEYLSSSGYGNE</sequence>
<dbReference type="GO" id="GO:0005524">
    <property type="term" value="F:ATP binding"/>
    <property type="evidence" value="ECO:0007669"/>
    <property type="project" value="UniProtKB-KW"/>
</dbReference>
<protein>
    <recommendedName>
        <fullName evidence="5">DNA2/NAM7 helicase-like C-terminal domain-containing protein</fullName>
    </recommendedName>
</protein>
<dbReference type="Pfam" id="PF13087">
    <property type="entry name" value="AAA_12"/>
    <property type="match status" value="1"/>
</dbReference>
<name>A0A103Y8S4_CYNCS</name>
<comment type="caution">
    <text evidence="6">The sequence shown here is derived from an EMBL/GenBank/DDBJ whole genome shotgun (WGS) entry which is preliminary data.</text>
</comment>
<evidence type="ECO:0000313" key="6">
    <source>
        <dbReference type="EMBL" id="KVI04617.1"/>
    </source>
</evidence>
<evidence type="ECO:0000256" key="2">
    <source>
        <dbReference type="ARBA" id="ARBA00022801"/>
    </source>
</evidence>
<dbReference type="PANTHER" id="PTHR43788:SF8">
    <property type="entry name" value="DNA-BINDING PROTEIN SMUBP-2"/>
    <property type="match status" value="1"/>
</dbReference>
<evidence type="ECO:0000256" key="1">
    <source>
        <dbReference type="ARBA" id="ARBA00022741"/>
    </source>
</evidence>
<keyword evidence="7" id="KW-1185">Reference proteome</keyword>
<dbReference type="InterPro" id="IPR047187">
    <property type="entry name" value="SF1_C_Upf1"/>
</dbReference>
<keyword evidence="3" id="KW-0347">Helicase</keyword>
<organism evidence="6 7">
    <name type="scientific">Cynara cardunculus var. scolymus</name>
    <name type="common">Globe artichoke</name>
    <name type="synonym">Cynara scolymus</name>
    <dbReference type="NCBI Taxonomy" id="59895"/>
    <lineage>
        <taxon>Eukaryota</taxon>
        <taxon>Viridiplantae</taxon>
        <taxon>Streptophyta</taxon>
        <taxon>Embryophyta</taxon>
        <taxon>Tracheophyta</taxon>
        <taxon>Spermatophyta</taxon>
        <taxon>Magnoliopsida</taxon>
        <taxon>eudicotyledons</taxon>
        <taxon>Gunneridae</taxon>
        <taxon>Pentapetalae</taxon>
        <taxon>asterids</taxon>
        <taxon>campanulids</taxon>
        <taxon>Asterales</taxon>
        <taxon>Asteraceae</taxon>
        <taxon>Carduoideae</taxon>
        <taxon>Cardueae</taxon>
        <taxon>Carduinae</taxon>
        <taxon>Cynara</taxon>
    </lineage>
</organism>
<dbReference type="GO" id="GO:0043139">
    <property type="term" value="F:5'-3' DNA helicase activity"/>
    <property type="evidence" value="ECO:0007669"/>
    <property type="project" value="TreeGrafter"/>
</dbReference>
<accession>A0A103Y8S4</accession>
<dbReference type="PANTHER" id="PTHR43788">
    <property type="entry name" value="DNA2/NAM7 HELICASE FAMILY MEMBER"/>
    <property type="match status" value="1"/>
</dbReference>
<dbReference type="EMBL" id="LEKV01001960">
    <property type="protein sequence ID" value="KVI04617.1"/>
    <property type="molecule type" value="Genomic_DNA"/>
</dbReference>
<dbReference type="STRING" id="59895.A0A103Y8S4"/>
<evidence type="ECO:0000313" key="7">
    <source>
        <dbReference type="Proteomes" id="UP000243975"/>
    </source>
</evidence>
<keyword evidence="4" id="KW-0067">ATP-binding</keyword>
<evidence type="ECO:0000256" key="4">
    <source>
        <dbReference type="ARBA" id="ARBA00022840"/>
    </source>
</evidence>
<dbReference type="Proteomes" id="UP000243975">
    <property type="component" value="Unassembled WGS sequence"/>
</dbReference>
<dbReference type="InterPro" id="IPR027417">
    <property type="entry name" value="P-loop_NTPase"/>
</dbReference>
<dbReference type="CDD" id="cd18808">
    <property type="entry name" value="SF1_C_Upf1"/>
    <property type="match status" value="1"/>
</dbReference>
<feature type="domain" description="DNA2/NAM7 helicase-like C-terminal" evidence="5">
    <location>
        <begin position="74"/>
        <end position="225"/>
    </location>
</feature>
<reference evidence="6 7" key="1">
    <citation type="journal article" date="2016" name="Sci. Rep.">
        <title>The genome sequence of the outbreeding globe artichoke constructed de novo incorporating a phase-aware low-pass sequencing strategy of F1 progeny.</title>
        <authorList>
            <person name="Scaglione D."/>
            <person name="Reyes-Chin-Wo S."/>
            <person name="Acquadro A."/>
            <person name="Froenicke L."/>
            <person name="Portis E."/>
            <person name="Beitel C."/>
            <person name="Tirone M."/>
            <person name="Mauro R."/>
            <person name="Lo Monaco A."/>
            <person name="Mauromicale G."/>
            <person name="Faccioli P."/>
            <person name="Cattivelli L."/>
            <person name="Rieseberg L."/>
            <person name="Michelmore R."/>
            <person name="Lanteri S."/>
        </authorList>
    </citation>
    <scope>NUCLEOTIDE SEQUENCE [LARGE SCALE GENOMIC DNA]</scope>
    <source>
        <strain evidence="6">2C</strain>
    </source>
</reference>
<dbReference type="SUPFAM" id="SSF52540">
    <property type="entry name" value="P-loop containing nucleoside triphosphate hydrolases"/>
    <property type="match status" value="1"/>
</dbReference>
<proteinExistence type="predicted"/>
<dbReference type="Gramene" id="KVI04617">
    <property type="protein sequence ID" value="KVI04617"/>
    <property type="gene ID" value="Ccrd_017065"/>
</dbReference>